<dbReference type="PANTHER" id="PTHR46577:SF2">
    <property type="entry name" value="TRANSCRIPTIONAL REGULATORY PROTEIN"/>
    <property type="match status" value="1"/>
</dbReference>
<dbReference type="InterPro" id="IPR051446">
    <property type="entry name" value="HTH_trans_reg/aminotransferase"/>
</dbReference>
<keyword evidence="4 7" id="KW-0238">DNA-binding</keyword>
<dbReference type="CDD" id="cd00609">
    <property type="entry name" value="AAT_like"/>
    <property type="match status" value="1"/>
</dbReference>
<protein>
    <submittedName>
        <fullName evidence="7">DNA-binding transcriptional MocR family regulator</fullName>
    </submittedName>
</protein>
<dbReference type="SUPFAM" id="SSF46785">
    <property type="entry name" value="Winged helix' DNA-binding domain"/>
    <property type="match status" value="1"/>
</dbReference>
<feature type="domain" description="HTH gntR-type" evidence="6">
    <location>
        <begin position="5"/>
        <end position="73"/>
    </location>
</feature>
<evidence type="ECO:0000256" key="1">
    <source>
        <dbReference type="ARBA" id="ARBA00005384"/>
    </source>
</evidence>
<dbReference type="Gene3D" id="1.10.10.10">
    <property type="entry name" value="Winged helix-like DNA-binding domain superfamily/Winged helix DNA-binding domain"/>
    <property type="match status" value="1"/>
</dbReference>
<dbReference type="Pfam" id="PF00155">
    <property type="entry name" value="Aminotran_1_2"/>
    <property type="match status" value="1"/>
</dbReference>
<dbReference type="GO" id="GO:0003700">
    <property type="term" value="F:DNA-binding transcription factor activity"/>
    <property type="evidence" value="ECO:0007669"/>
    <property type="project" value="InterPro"/>
</dbReference>
<reference evidence="7 8" key="1">
    <citation type="submission" date="2019-03" db="EMBL/GenBank/DDBJ databases">
        <title>Genomic Encyclopedia of Type Strains, Phase IV (KMG-IV): sequencing the most valuable type-strain genomes for metagenomic binning, comparative biology and taxonomic classification.</title>
        <authorList>
            <person name="Goeker M."/>
        </authorList>
    </citation>
    <scope>NUCLEOTIDE SEQUENCE [LARGE SCALE GENOMIC DNA]</scope>
    <source>
        <strain evidence="7 8">DSM 5604</strain>
    </source>
</reference>
<dbReference type="CDD" id="cd07377">
    <property type="entry name" value="WHTH_GntR"/>
    <property type="match status" value="1"/>
</dbReference>
<dbReference type="InterPro" id="IPR015424">
    <property type="entry name" value="PyrdxlP-dep_Trfase"/>
</dbReference>
<keyword evidence="8" id="KW-1185">Reference proteome</keyword>
<dbReference type="InterPro" id="IPR036390">
    <property type="entry name" value="WH_DNA-bd_sf"/>
</dbReference>
<evidence type="ECO:0000256" key="4">
    <source>
        <dbReference type="ARBA" id="ARBA00023125"/>
    </source>
</evidence>
<dbReference type="RefSeq" id="WP_133561266.1">
    <property type="nucleotide sequence ID" value="NZ_SNZA01000002.1"/>
</dbReference>
<keyword evidence="3" id="KW-0805">Transcription regulation</keyword>
<name>A0A4R6X9A0_9GAMM</name>
<dbReference type="SMART" id="SM00345">
    <property type="entry name" value="HTH_GNTR"/>
    <property type="match status" value="1"/>
</dbReference>
<dbReference type="InterPro" id="IPR004839">
    <property type="entry name" value="Aminotransferase_I/II_large"/>
</dbReference>
<keyword evidence="5" id="KW-0804">Transcription</keyword>
<evidence type="ECO:0000313" key="8">
    <source>
        <dbReference type="Proteomes" id="UP000295729"/>
    </source>
</evidence>
<keyword evidence="2" id="KW-0663">Pyridoxal phosphate</keyword>
<evidence type="ECO:0000313" key="7">
    <source>
        <dbReference type="EMBL" id="TDR13994.1"/>
    </source>
</evidence>
<dbReference type="GO" id="GO:0030170">
    <property type="term" value="F:pyridoxal phosphate binding"/>
    <property type="evidence" value="ECO:0007669"/>
    <property type="project" value="InterPro"/>
</dbReference>
<dbReference type="Gene3D" id="3.40.640.10">
    <property type="entry name" value="Type I PLP-dependent aspartate aminotransferase-like (Major domain)"/>
    <property type="match status" value="1"/>
</dbReference>
<dbReference type="Proteomes" id="UP000295729">
    <property type="component" value="Unassembled WGS sequence"/>
</dbReference>
<evidence type="ECO:0000256" key="3">
    <source>
        <dbReference type="ARBA" id="ARBA00023015"/>
    </source>
</evidence>
<dbReference type="InterPro" id="IPR015422">
    <property type="entry name" value="PyrdxlP-dep_Trfase_small"/>
</dbReference>
<evidence type="ECO:0000256" key="2">
    <source>
        <dbReference type="ARBA" id="ARBA00022898"/>
    </source>
</evidence>
<dbReference type="PROSITE" id="PS50949">
    <property type="entry name" value="HTH_GNTR"/>
    <property type="match status" value="1"/>
</dbReference>
<dbReference type="PANTHER" id="PTHR46577">
    <property type="entry name" value="HTH-TYPE TRANSCRIPTIONAL REGULATORY PROTEIN GABR"/>
    <property type="match status" value="1"/>
</dbReference>
<dbReference type="Gene3D" id="3.90.1150.10">
    <property type="entry name" value="Aspartate Aminotransferase, domain 1"/>
    <property type="match status" value="1"/>
</dbReference>
<organism evidence="7 8">
    <name type="scientific">Marinomonas communis</name>
    <dbReference type="NCBI Taxonomy" id="28254"/>
    <lineage>
        <taxon>Bacteria</taxon>
        <taxon>Pseudomonadati</taxon>
        <taxon>Pseudomonadota</taxon>
        <taxon>Gammaproteobacteria</taxon>
        <taxon>Oceanospirillales</taxon>
        <taxon>Oceanospirillaceae</taxon>
        <taxon>Marinomonas</taxon>
    </lineage>
</organism>
<comment type="caution">
    <text evidence="7">The sequence shown here is derived from an EMBL/GenBank/DDBJ whole genome shotgun (WGS) entry which is preliminary data.</text>
</comment>
<gene>
    <name evidence="7" type="ORF">C8D85_1527</name>
</gene>
<dbReference type="OrthoDB" id="9802328at2"/>
<proteinExistence type="inferred from homology"/>
<dbReference type="SUPFAM" id="SSF53383">
    <property type="entry name" value="PLP-dependent transferases"/>
    <property type="match status" value="1"/>
</dbReference>
<dbReference type="InterPro" id="IPR000524">
    <property type="entry name" value="Tscrpt_reg_HTH_GntR"/>
</dbReference>
<evidence type="ECO:0000259" key="6">
    <source>
        <dbReference type="PROSITE" id="PS50949"/>
    </source>
</evidence>
<dbReference type="GO" id="GO:0003677">
    <property type="term" value="F:DNA binding"/>
    <property type="evidence" value="ECO:0007669"/>
    <property type="project" value="UniProtKB-KW"/>
</dbReference>
<dbReference type="AlphaFoldDB" id="A0A4R6X9A0"/>
<evidence type="ECO:0000256" key="5">
    <source>
        <dbReference type="ARBA" id="ARBA00023163"/>
    </source>
</evidence>
<dbReference type="InterPro" id="IPR015421">
    <property type="entry name" value="PyrdxlP-dep_Trfase_major"/>
</dbReference>
<accession>A0A4R6X9A0</accession>
<sequence>MARTGTLIEAVMADIESKIASRAYLPNTRLPSVRAQAKAMQVSVSTVVEAYDRLVAEGSIISRPGAGFYTSGHIAPLDLNQIGPKVAREIDPLWVSKESLEAAPDSLMPGCGWLPSEWLYQTGIKRALRHLARSNSPDLTEYASPKGSLAFRQFLQRRLLGQNIEASSEQIMLTESGTHAIDLIGRFLLSPGDTVLVDDPCYFNFHALLKAHRVNIFGIPYSPNGPDIECFERALSEYQPRLYLTNSGVHNPTGAHLSHSVAHRLLTLAKASELVIVEDDIFADLETTRTPRLAAFDGLDQVIEIGSFSKTVSASVRCGYIAAKQDWIEQLVDLKIATSFSGNRLDSEIVLQTLTDSGYRKHMERLHGWLAKQRISVSKRLVSLGIEPWIQPKDGMFLWCRLPTGTNATQLAQDCLSKGVVLAPGNVFSQSQSAHDYLRFNVAQCTDPKIFETLEWALERQMQEGP</sequence>
<dbReference type="InterPro" id="IPR036388">
    <property type="entry name" value="WH-like_DNA-bd_sf"/>
</dbReference>
<dbReference type="Pfam" id="PF00392">
    <property type="entry name" value="GntR"/>
    <property type="match status" value="1"/>
</dbReference>
<dbReference type="EMBL" id="SNZA01000002">
    <property type="protein sequence ID" value="TDR13994.1"/>
    <property type="molecule type" value="Genomic_DNA"/>
</dbReference>
<comment type="similarity">
    <text evidence="1">In the C-terminal section; belongs to the class-I pyridoxal-phosphate-dependent aminotransferase family.</text>
</comment>